<dbReference type="EMBL" id="BONY01000116">
    <property type="protein sequence ID" value="GIH11033.1"/>
    <property type="molecule type" value="Genomic_DNA"/>
</dbReference>
<dbReference type="AlphaFoldDB" id="A0A8J3QKF4"/>
<dbReference type="CDD" id="cd19531">
    <property type="entry name" value="LCL_NRPS-like"/>
    <property type="match status" value="1"/>
</dbReference>
<dbReference type="InterPro" id="IPR001242">
    <property type="entry name" value="Condensation_dom"/>
</dbReference>
<comment type="caution">
    <text evidence="2">The sequence shown here is derived from an EMBL/GenBank/DDBJ whole genome shotgun (WGS) entry which is preliminary data.</text>
</comment>
<proteinExistence type="predicted"/>
<dbReference type="Gene3D" id="3.30.559.30">
    <property type="entry name" value="Nonribosomal peptide synthetase, condensation domain"/>
    <property type="match status" value="1"/>
</dbReference>
<accession>A0A8J3QKF4</accession>
<dbReference type="Gene3D" id="3.30.559.10">
    <property type="entry name" value="Chloramphenicol acetyltransferase-like domain"/>
    <property type="match status" value="1"/>
</dbReference>
<dbReference type="PANTHER" id="PTHR45398">
    <property type="match status" value="1"/>
</dbReference>
<organism evidence="2 3">
    <name type="scientific">Rhizocola hellebori</name>
    <dbReference type="NCBI Taxonomy" id="1392758"/>
    <lineage>
        <taxon>Bacteria</taxon>
        <taxon>Bacillati</taxon>
        <taxon>Actinomycetota</taxon>
        <taxon>Actinomycetes</taxon>
        <taxon>Micromonosporales</taxon>
        <taxon>Micromonosporaceae</taxon>
        <taxon>Rhizocola</taxon>
    </lineage>
</organism>
<dbReference type="GO" id="GO:0003824">
    <property type="term" value="F:catalytic activity"/>
    <property type="evidence" value="ECO:0007669"/>
    <property type="project" value="InterPro"/>
</dbReference>
<sequence length="427" mass="47750">MKEMPLSLLQQRFWYLCTAYPGDASPILFLTWRIRGPLDPELWSRAVSEIVNRHESLRTGFTLRDGQPVQVIYPGAGIDTDLIDLRHLPEEKREDEAQRLVTARTHTLLDLTNDPLVSSCFLRLDDDHHIWCFTMHHLVSDGASLRIVGREMRTLIEGGQLPALTIQYGDFAAAQEPDPDHLAYWVSRLEAVPPLNLPTDHPRPAAKGTNSAEIVRQMDGELAAGIARLAKGVRGTPFMVLLAGLQALLSTESGQTDFCVGSPVAGRTRVELEPLVGLFANTLALRTNLSGDPTFQDLLGRTRETVIGALRRQSVPFGQIVARLDLPKDPSRTQVFQAIFSMRNDNENKPSQLGELWVADFPHGHPKVLHDLVVDVWRLDAQGIRVGMRYDTDLFSHNRIVVLLQHYESLLQAVIADPHTRLSMLSN</sequence>
<evidence type="ECO:0000313" key="2">
    <source>
        <dbReference type="EMBL" id="GIH11033.1"/>
    </source>
</evidence>
<dbReference type="SUPFAM" id="SSF52777">
    <property type="entry name" value="CoA-dependent acyltransferases"/>
    <property type="match status" value="2"/>
</dbReference>
<name>A0A8J3QKF4_9ACTN</name>
<reference evidence="2" key="1">
    <citation type="submission" date="2021-01" db="EMBL/GenBank/DDBJ databases">
        <title>Whole genome shotgun sequence of Rhizocola hellebori NBRC 109834.</title>
        <authorList>
            <person name="Komaki H."/>
            <person name="Tamura T."/>
        </authorList>
    </citation>
    <scope>NUCLEOTIDE SEQUENCE</scope>
    <source>
        <strain evidence="2">NBRC 109834</strain>
    </source>
</reference>
<dbReference type="InterPro" id="IPR023213">
    <property type="entry name" value="CAT-like_dom_sf"/>
</dbReference>
<dbReference type="Proteomes" id="UP000612899">
    <property type="component" value="Unassembled WGS sequence"/>
</dbReference>
<evidence type="ECO:0000259" key="1">
    <source>
        <dbReference type="Pfam" id="PF00668"/>
    </source>
</evidence>
<gene>
    <name evidence="2" type="ORF">Rhe02_91000</name>
</gene>
<feature type="domain" description="Condensation" evidence="1">
    <location>
        <begin position="2"/>
        <end position="424"/>
    </location>
</feature>
<protein>
    <recommendedName>
        <fullName evidence="1">Condensation domain-containing protein</fullName>
    </recommendedName>
</protein>
<keyword evidence="3" id="KW-1185">Reference proteome</keyword>
<dbReference type="PANTHER" id="PTHR45398:SF1">
    <property type="entry name" value="ENZYME, PUTATIVE (JCVI)-RELATED"/>
    <property type="match status" value="1"/>
</dbReference>
<evidence type="ECO:0000313" key="3">
    <source>
        <dbReference type="Proteomes" id="UP000612899"/>
    </source>
</evidence>
<dbReference type="GO" id="GO:0008610">
    <property type="term" value="P:lipid biosynthetic process"/>
    <property type="evidence" value="ECO:0007669"/>
    <property type="project" value="UniProtKB-ARBA"/>
</dbReference>
<dbReference type="Pfam" id="PF00668">
    <property type="entry name" value="Condensation"/>
    <property type="match status" value="1"/>
</dbReference>